<sequence>MQIHHLACSIRNPIFLLLSCPSLTIHIQHVQTDLHVNTPSTTPNIETGWEAPAGSVRTFTIPEHWRAGRIWGRRNCDFSNNPGPNSCTDGGCNGGLQCDPRSGTGVPPATVAEWTLGDENGLDWYDGG</sequence>
<protein>
    <submittedName>
        <fullName evidence="2">Putative effector protein/PR5 protein</fullName>
    </submittedName>
</protein>
<dbReference type="Proteomes" id="UP000383932">
    <property type="component" value="Unassembled WGS sequence"/>
</dbReference>
<dbReference type="PROSITE" id="PS51367">
    <property type="entry name" value="THAUMATIN_2"/>
    <property type="match status" value="1"/>
</dbReference>
<keyword evidence="3" id="KW-1185">Reference proteome</keyword>
<proteinExistence type="predicted"/>
<dbReference type="OrthoDB" id="430315at2759"/>
<evidence type="ECO:0000313" key="2">
    <source>
        <dbReference type="EMBL" id="KAB5587409.1"/>
    </source>
</evidence>
<evidence type="ECO:0000313" key="3">
    <source>
        <dbReference type="Proteomes" id="UP000383932"/>
    </source>
</evidence>
<keyword evidence="1" id="KW-0732">Signal</keyword>
<dbReference type="EMBL" id="SSOP01001127">
    <property type="protein sequence ID" value="KAB5587409.1"/>
    <property type="molecule type" value="Genomic_DNA"/>
</dbReference>
<dbReference type="InterPro" id="IPR001938">
    <property type="entry name" value="Thaumatin"/>
</dbReference>
<dbReference type="InterPro" id="IPR037176">
    <property type="entry name" value="Osmotin/thaumatin-like_sf"/>
</dbReference>
<feature type="signal peptide" evidence="1">
    <location>
        <begin position="1"/>
        <end position="24"/>
    </location>
</feature>
<gene>
    <name evidence="2" type="ORF">CTheo_9153</name>
</gene>
<dbReference type="SUPFAM" id="SSF49870">
    <property type="entry name" value="Osmotin, thaumatin-like protein"/>
    <property type="match status" value="1"/>
</dbReference>
<reference evidence="2 3" key="1">
    <citation type="journal article" date="2019" name="Fungal Biol. Biotechnol.">
        <title>Draft genome sequence of fastidious pathogen Ceratobasidium theobromae, which causes vascular-streak dieback in Theobroma cacao.</title>
        <authorList>
            <person name="Ali S.S."/>
            <person name="Asman A."/>
            <person name="Shao J."/>
            <person name="Firmansyah A.P."/>
            <person name="Susilo A.W."/>
            <person name="Rosmana A."/>
            <person name="McMahon P."/>
            <person name="Junaid M."/>
            <person name="Guest D."/>
            <person name="Kheng T.Y."/>
            <person name="Meinhardt L.W."/>
            <person name="Bailey B.A."/>
        </authorList>
    </citation>
    <scope>NUCLEOTIDE SEQUENCE [LARGE SCALE GENOMIC DNA]</scope>
    <source>
        <strain evidence="2 3">CT2</strain>
    </source>
</reference>
<dbReference type="AlphaFoldDB" id="A0A5N5Q6H2"/>
<feature type="chain" id="PRO_5024418545" evidence="1">
    <location>
        <begin position="25"/>
        <end position="128"/>
    </location>
</feature>
<accession>A0A5N5Q6H2</accession>
<dbReference type="Gene3D" id="2.60.110.10">
    <property type="entry name" value="Thaumatin"/>
    <property type="match status" value="1"/>
</dbReference>
<comment type="caution">
    <text evidence="2">The sequence shown here is derived from an EMBL/GenBank/DDBJ whole genome shotgun (WGS) entry which is preliminary data.</text>
</comment>
<dbReference type="Pfam" id="PF00314">
    <property type="entry name" value="Thaumatin"/>
    <property type="match status" value="1"/>
</dbReference>
<name>A0A5N5Q6H2_9AGAM</name>
<evidence type="ECO:0000256" key="1">
    <source>
        <dbReference type="SAM" id="SignalP"/>
    </source>
</evidence>
<dbReference type="PANTHER" id="PTHR31048">
    <property type="entry name" value="OS03G0233200 PROTEIN"/>
    <property type="match status" value="1"/>
</dbReference>
<organism evidence="2 3">
    <name type="scientific">Ceratobasidium theobromae</name>
    <dbReference type="NCBI Taxonomy" id="1582974"/>
    <lineage>
        <taxon>Eukaryota</taxon>
        <taxon>Fungi</taxon>
        <taxon>Dikarya</taxon>
        <taxon>Basidiomycota</taxon>
        <taxon>Agaricomycotina</taxon>
        <taxon>Agaricomycetes</taxon>
        <taxon>Cantharellales</taxon>
        <taxon>Ceratobasidiaceae</taxon>
        <taxon>Ceratobasidium</taxon>
    </lineage>
</organism>